<dbReference type="PANTHER" id="PTHR10009:SF18">
    <property type="entry name" value="PROTEIN YELLOW-LIKE PROTEIN"/>
    <property type="match status" value="1"/>
</dbReference>
<evidence type="ECO:0000256" key="2">
    <source>
        <dbReference type="ARBA" id="ARBA00022525"/>
    </source>
</evidence>
<evidence type="ECO:0000313" key="6">
    <source>
        <dbReference type="Proteomes" id="UP000541810"/>
    </source>
</evidence>
<dbReference type="Proteomes" id="UP000541810">
    <property type="component" value="Unassembled WGS sequence"/>
</dbReference>
<dbReference type="SUPFAM" id="SSF101898">
    <property type="entry name" value="NHL repeat"/>
    <property type="match status" value="1"/>
</dbReference>
<dbReference type="PANTHER" id="PTHR10009">
    <property type="entry name" value="PROTEIN YELLOW-RELATED"/>
    <property type="match status" value="1"/>
</dbReference>
<evidence type="ECO:0000313" key="5">
    <source>
        <dbReference type="EMBL" id="MBB6431733.1"/>
    </source>
</evidence>
<dbReference type="RefSeq" id="WP_184679322.1">
    <property type="nucleotide sequence ID" value="NZ_JACHGY010000002.1"/>
</dbReference>
<feature type="coiled-coil region" evidence="3">
    <location>
        <begin position="398"/>
        <end position="488"/>
    </location>
</feature>
<dbReference type="GO" id="GO:0005576">
    <property type="term" value="C:extracellular region"/>
    <property type="evidence" value="ECO:0007669"/>
    <property type="project" value="UniProtKB-SubCell"/>
</dbReference>
<evidence type="ECO:0000256" key="1">
    <source>
        <dbReference type="ARBA" id="ARBA00004613"/>
    </source>
</evidence>
<keyword evidence="2" id="KW-0964">Secreted</keyword>
<dbReference type="EMBL" id="JACHGY010000002">
    <property type="protein sequence ID" value="MBB6431733.1"/>
    <property type="molecule type" value="Genomic_DNA"/>
</dbReference>
<comment type="caution">
    <text evidence="5">The sequence shown here is derived from an EMBL/GenBank/DDBJ whole genome shotgun (WGS) entry which is preliminary data.</text>
</comment>
<protein>
    <submittedName>
        <fullName evidence="5">Sugar lactone lactonase YvrE</fullName>
    </submittedName>
</protein>
<name>A0A7X0LN74_9BACT</name>
<dbReference type="Gene3D" id="2.120.10.30">
    <property type="entry name" value="TolB, C-terminal domain"/>
    <property type="match status" value="1"/>
</dbReference>
<proteinExistence type="predicted"/>
<dbReference type="Pfam" id="PF03022">
    <property type="entry name" value="MRJP"/>
    <property type="match status" value="1"/>
</dbReference>
<dbReference type="InterPro" id="IPR011042">
    <property type="entry name" value="6-blade_b-propeller_TolB-like"/>
</dbReference>
<reference evidence="5 6" key="1">
    <citation type="submission" date="2020-08" db="EMBL/GenBank/DDBJ databases">
        <title>Genomic Encyclopedia of Type Strains, Phase IV (KMG-IV): sequencing the most valuable type-strain genomes for metagenomic binning, comparative biology and taxonomic classification.</title>
        <authorList>
            <person name="Goeker M."/>
        </authorList>
    </citation>
    <scope>NUCLEOTIDE SEQUENCE [LARGE SCALE GENOMIC DNA]</scope>
    <source>
        <strain evidence="5 6">DSM 103725</strain>
    </source>
</reference>
<keyword evidence="6" id="KW-1185">Reference proteome</keyword>
<accession>A0A7X0LN74</accession>
<dbReference type="AlphaFoldDB" id="A0A7X0LN74"/>
<sequence length="641" mass="68397">MNKMSILVLSLAGLGVTGCSTTAPHSDEVSAAGDQPAGITFPAGTDLNQLVVELAQFDDHSPSGIAVSSTGRVFVTFPWLDRQPSPALGELQPTGEAVAYPSAIWNQWDAKPGPSALRAIVSAQALTTTIENGNEFLWVLDSGNPRQRGVIVAGPKLFKIDLSDDSVAQIFYFDHQRDFSADSVLSDVRVDAEQGVAYLSDSQRGGIYVVDLKQRQTRAVLVGHESTRPESGVTLHTGPEGERSNVRLGVAGLELSADGDYLYYHAVVGRTLYRVPTAVLLDDQAGEVAVSEAVENLGTTGSAMDGLKFNHATGDLYMTALEHNAVYVRRASGKMESLVADGRLRWPDSLALANDGYLYLTASAKHLKRPYANRSSKDASGYVLKVSLEYLELAAVAAREAEEAQQAYEASKALAEEANQRVEAARQTAEAEAKVAESALREVSAAAEQVTKRQFEVAQAEQAAADQLKVEEAAAMQAQQDAQAAADEAVTSEAVAHEAEEAARLARIKAEEAHRALLKAQEASQTAEQSLAEAEAAEQALEAAVAQAETAQAMALEARESADRLQDAAEAYQARAQVAADAWTTEQGYAQEFAAAAERAERLADIAARSLEQAQLAEVRRSEESDNAGERLELADVPTAE</sequence>
<evidence type="ECO:0000256" key="4">
    <source>
        <dbReference type="SAM" id="MobiDB-lite"/>
    </source>
</evidence>
<gene>
    <name evidence="5" type="ORF">HNQ40_003616</name>
</gene>
<dbReference type="PROSITE" id="PS51257">
    <property type="entry name" value="PROKAR_LIPOPROTEIN"/>
    <property type="match status" value="1"/>
</dbReference>
<comment type="subcellular location">
    <subcellularLocation>
        <location evidence="1">Secreted</location>
    </subcellularLocation>
</comment>
<evidence type="ECO:0000256" key="3">
    <source>
        <dbReference type="SAM" id="Coils"/>
    </source>
</evidence>
<organism evidence="5 6">
    <name type="scientific">Algisphaera agarilytica</name>
    <dbReference type="NCBI Taxonomy" id="1385975"/>
    <lineage>
        <taxon>Bacteria</taxon>
        <taxon>Pseudomonadati</taxon>
        <taxon>Planctomycetota</taxon>
        <taxon>Phycisphaerae</taxon>
        <taxon>Phycisphaerales</taxon>
        <taxon>Phycisphaeraceae</taxon>
        <taxon>Algisphaera</taxon>
    </lineage>
</organism>
<dbReference type="InterPro" id="IPR017996">
    <property type="entry name" value="MRJP/yellow-related"/>
</dbReference>
<keyword evidence="3" id="KW-0175">Coiled coil</keyword>
<feature type="region of interest" description="Disordered" evidence="4">
    <location>
        <begin position="617"/>
        <end position="641"/>
    </location>
</feature>
<feature type="compositionally biased region" description="Basic and acidic residues" evidence="4">
    <location>
        <begin position="618"/>
        <end position="634"/>
    </location>
</feature>
<feature type="coiled-coil region" evidence="3">
    <location>
        <begin position="517"/>
        <end position="617"/>
    </location>
</feature>